<evidence type="ECO:0000256" key="1">
    <source>
        <dbReference type="ARBA" id="ARBA00001936"/>
    </source>
</evidence>
<comment type="similarity">
    <text evidence="2 11">Belongs to the ENDOU family.</text>
</comment>
<keyword evidence="4 11" id="KW-0540">Nuclease</keyword>
<evidence type="ECO:0000256" key="3">
    <source>
        <dbReference type="ARBA" id="ARBA00011245"/>
    </source>
</evidence>
<dbReference type="PROSITE" id="PS51959">
    <property type="entry name" value="ENDOU"/>
    <property type="match status" value="1"/>
</dbReference>
<dbReference type="Pfam" id="PF09412">
    <property type="entry name" value="XendoU"/>
    <property type="match status" value="1"/>
</dbReference>
<dbReference type="EMBL" id="NIVC01003224">
    <property type="protein sequence ID" value="PAA52524.1"/>
    <property type="molecule type" value="Genomic_DNA"/>
</dbReference>
<dbReference type="EC" id="4.6.1.-" evidence="11"/>
<evidence type="ECO:0000259" key="12">
    <source>
        <dbReference type="PROSITE" id="PS51959"/>
    </source>
</evidence>
<dbReference type="OrthoDB" id="430326at2759"/>
<evidence type="ECO:0000256" key="2">
    <source>
        <dbReference type="ARBA" id="ARBA00010168"/>
    </source>
</evidence>
<comment type="caution">
    <text evidence="13">The sequence shown here is derived from an EMBL/GenBank/DDBJ whole genome shotgun (WGS) entry which is preliminary data.</text>
</comment>
<dbReference type="GO" id="GO:0004521">
    <property type="term" value="F:RNA endonuclease activity"/>
    <property type="evidence" value="ECO:0007669"/>
    <property type="project" value="UniProtKB-UniRule"/>
</dbReference>
<sequence length="183" mass="21281">MSTPTMQSLHLTLLNNGLIPANQTSIEAFFNETMHPLWFEFYGRRKKQQRRGFYNSCGFEHVFVGELRGKKVIGFHNWLQMLLQEESNSLTYTGNRGVQQQPAIVASVCFNWFNRKKDFSTIMLGVEPEFELALYTATHLLKANGASKLTLDASRRWRLEVQNFENDFALNHVHAAYLYRLKD</sequence>
<evidence type="ECO:0000256" key="7">
    <source>
        <dbReference type="ARBA" id="ARBA00022801"/>
    </source>
</evidence>
<evidence type="ECO:0000256" key="6">
    <source>
        <dbReference type="ARBA" id="ARBA00022759"/>
    </source>
</evidence>
<dbReference type="GO" id="GO:0046872">
    <property type="term" value="F:metal ion binding"/>
    <property type="evidence" value="ECO:0007669"/>
    <property type="project" value="UniProtKB-UniRule"/>
</dbReference>
<dbReference type="GO" id="GO:0016787">
    <property type="term" value="F:hydrolase activity"/>
    <property type="evidence" value="ECO:0007669"/>
    <property type="project" value="UniProtKB-KW"/>
</dbReference>
<keyword evidence="8 11" id="KW-0694">RNA-binding</keyword>
<dbReference type="SUPFAM" id="SSF142877">
    <property type="entry name" value="EndoU-like"/>
    <property type="match status" value="1"/>
</dbReference>
<evidence type="ECO:0000256" key="11">
    <source>
        <dbReference type="RuleBase" id="RU367085"/>
    </source>
</evidence>
<dbReference type="PANTHER" id="PTHR12439:SF11">
    <property type="entry name" value="URIDYLATE-SPECIFIC ENDORIBONUCLEASE"/>
    <property type="match status" value="1"/>
</dbReference>
<dbReference type="AlphaFoldDB" id="A0A267DV37"/>
<evidence type="ECO:0000313" key="13">
    <source>
        <dbReference type="EMBL" id="PAA52524.1"/>
    </source>
</evidence>
<keyword evidence="5 11" id="KW-0479">Metal-binding</keyword>
<keyword evidence="10" id="KW-0456">Lyase</keyword>
<dbReference type="Proteomes" id="UP000215902">
    <property type="component" value="Unassembled WGS sequence"/>
</dbReference>
<protein>
    <recommendedName>
        <fullName evidence="11">Uridylate-specific endoribonuclease</fullName>
        <ecNumber evidence="11">4.6.1.-</ecNumber>
    </recommendedName>
</protein>
<name>A0A267DV37_9PLAT</name>
<organism evidence="13 14">
    <name type="scientific">Macrostomum lignano</name>
    <dbReference type="NCBI Taxonomy" id="282301"/>
    <lineage>
        <taxon>Eukaryota</taxon>
        <taxon>Metazoa</taxon>
        <taxon>Spiralia</taxon>
        <taxon>Lophotrochozoa</taxon>
        <taxon>Platyhelminthes</taxon>
        <taxon>Rhabditophora</taxon>
        <taxon>Macrostomorpha</taxon>
        <taxon>Macrostomida</taxon>
        <taxon>Macrostomidae</taxon>
        <taxon>Macrostomum</taxon>
    </lineage>
</organism>
<dbReference type="InterPro" id="IPR018998">
    <property type="entry name" value="EndoU_C"/>
</dbReference>
<reference evidence="13 14" key="1">
    <citation type="submission" date="2017-06" db="EMBL/GenBank/DDBJ databases">
        <title>A platform for efficient transgenesis in Macrostomum lignano, a flatworm model organism for stem cell research.</title>
        <authorList>
            <person name="Berezikov E."/>
        </authorList>
    </citation>
    <scope>NUCLEOTIDE SEQUENCE [LARGE SCALE GENOMIC DNA]</scope>
    <source>
        <strain evidence="13">DV1</strain>
        <tissue evidence="13">Whole organism</tissue>
    </source>
</reference>
<accession>A0A267DV37</accession>
<dbReference type="InterPro" id="IPR037227">
    <property type="entry name" value="EndoU-like"/>
</dbReference>
<comment type="subunit">
    <text evidence="3 11">Monomer.</text>
</comment>
<feature type="domain" description="EndoU" evidence="12">
    <location>
        <begin position="1"/>
        <end position="183"/>
    </location>
</feature>
<keyword evidence="6 11" id="KW-0255">Endonuclease</keyword>
<evidence type="ECO:0000256" key="8">
    <source>
        <dbReference type="ARBA" id="ARBA00022884"/>
    </source>
</evidence>
<evidence type="ECO:0000313" key="14">
    <source>
        <dbReference type="Proteomes" id="UP000215902"/>
    </source>
</evidence>
<keyword evidence="14" id="KW-1185">Reference proteome</keyword>
<dbReference type="PANTHER" id="PTHR12439">
    <property type="entry name" value="PLACENTAL PROTEIN 11-RELATED"/>
    <property type="match status" value="1"/>
</dbReference>
<comment type="catalytic activity">
    <reaction evidence="11">
        <text>ribonucleotidyl-uridine-RNA = a 5'-end dephospho-uridine-RNA + a 3'-end 2',3'-cyclophospho-ribonucleotide-RNA</text>
        <dbReference type="Rhea" id="RHEA:67792"/>
        <dbReference type="Rhea" id="RHEA-COMP:10464"/>
        <dbReference type="Rhea" id="RHEA-COMP:17354"/>
        <dbReference type="Rhea" id="RHEA-COMP:17356"/>
        <dbReference type="ChEBI" id="CHEBI:83064"/>
        <dbReference type="ChEBI" id="CHEBI:173117"/>
        <dbReference type="ChEBI" id="CHEBI:173224"/>
    </reaction>
</comment>
<gene>
    <name evidence="13" type="ORF">BOX15_Mlig019087g2</name>
</gene>
<evidence type="ECO:0000256" key="5">
    <source>
        <dbReference type="ARBA" id="ARBA00022723"/>
    </source>
</evidence>
<evidence type="ECO:0000256" key="4">
    <source>
        <dbReference type="ARBA" id="ARBA00022722"/>
    </source>
</evidence>
<evidence type="ECO:0000256" key="9">
    <source>
        <dbReference type="ARBA" id="ARBA00023211"/>
    </source>
</evidence>
<dbReference type="InterPro" id="IPR039787">
    <property type="entry name" value="ENDOU"/>
</dbReference>
<evidence type="ECO:0000256" key="10">
    <source>
        <dbReference type="ARBA" id="ARBA00023239"/>
    </source>
</evidence>
<keyword evidence="9 11" id="KW-0464">Manganese</keyword>
<keyword evidence="7 11" id="KW-0378">Hydrolase</keyword>
<proteinExistence type="inferred from homology"/>
<dbReference type="GO" id="GO:0003723">
    <property type="term" value="F:RNA binding"/>
    <property type="evidence" value="ECO:0007669"/>
    <property type="project" value="UniProtKB-UniRule"/>
</dbReference>
<dbReference type="GO" id="GO:0016829">
    <property type="term" value="F:lyase activity"/>
    <property type="evidence" value="ECO:0007669"/>
    <property type="project" value="UniProtKB-KW"/>
</dbReference>
<comment type="cofactor">
    <cofactor evidence="1 11">
        <name>Mn(2+)</name>
        <dbReference type="ChEBI" id="CHEBI:29035"/>
    </cofactor>
</comment>